<feature type="compositionally biased region" description="Gly residues" evidence="8">
    <location>
        <begin position="265"/>
        <end position="287"/>
    </location>
</feature>
<comment type="catalytic activity">
    <reaction evidence="7">
        <text>N-terminal L-glutaminyl-[protein] + H2O = N-terminal L-glutamyl-[protein] + NH4(+)</text>
        <dbReference type="Rhea" id="RHEA:50680"/>
        <dbReference type="Rhea" id="RHEA-COMP:12668"/>
        <dbReference type="Rhea" id="RHEA-COMP:12777"/>
        <dbReference type="ChEBI" id="CHEBI:15377"/>
        <dbReference type="ChEBI" id="CHEBI:28938"/>
        <dbReference type="ChEBI" id="CHEBI:64721"/>
        <dbReference type="ChEBI" id="CHEBI:64722"/>
        <dbReference type="EC" id="3.5.1.122"/>
    </reaction>
</comment>
<dbReference type="InterPro" id="IPR023128">
    <property type="entry name" value="Prot_N_Gln_amidohydro_ab_roll"/>
</dbReference>
<organism evidence="10 11">
    <name type="scientific">Edaphochlamys debaryana</name>
    <dbReference type="NCBI Taxonomy" id="47281"/>
    <lineage>
        <taxon>Eukaryota</taxon>
        <taxon>Viridiplantae</taxon>
        <taxon>Chlorophyta</taxon>
        <taxon>core chlorophytes</taxon>
        <taxon>Chlorophyceae</taxon>
        <taxon>CS clade</taxon>
        <taxon>Chlamydomonadales</taxon>
        <taxon>Chlamydomonadales incertae sedis</taxon>
        <taxon>Edaphochlamys</taxon>
    </lineage>
</organism>
<dbReference type="PANTHER" id="PTHR13035:SF0">
    <property type="entry name" value="PROTEIN N-TERMINAL GLUTAMINE AMIDOHYDROLASE"/>
    <property type="match status" value="1"/>
</dbReference>
<dbReference type="EC" id="3.5.1.122" evidence="3"/>
<evidence type="ECO:0000256" key="6">
    <source>
        <dbReference type="ARBA" id="ARBA00029677"/>
    </source>
</evidence>
<evidence type="ECO:0000313" key="11">
    <source>
        <dbReference type="Proteomes" id="UP000612055"/>
    </source>
</evidence>
<dbReference type="AlphaFoldDB" id="A0A835YCD6"/>
<keyword evidence="11" id="KW-1185">Reference proteome</keyword>
<dbReference type="GO" id="GO:0070773">
    <property type="term" value="F:protein-N-terminal glutamine amidohydrolase activity"/>
    <property type="evidence" value="ECO:0007669"/>
    <property type="project" value="UniProtKB-EC"/>
</dbReference>
<feature type="domain" description="Protein N-terminal glutamine amidohydrolase alpha beta roll" evidence="9">
    <location>
        <begin position="145"/>
        <end position="248"/>
    </location>
</feature>
<sequence length="352" mass="35642">MLARRLVELGHAPSLGDLFAVFVSNPNKQVPLWQQRAGLRGHDSNDGSQDEDSDDSGGTGDDESEGSDEDHAAGAGVCYGERGLVVWDYHVLLVQRLPYTGAAENRLPAVLRAGPSGSAGPGAPAAGAAAAVEAAQAAAEAAAGPSRAVVWDLDTLLPFPCSLDLYAQNALRAHMTLLPHLQRLYRVVPAATYLRSFASDRSHMRRPGGGWASPPPAYPPIVAADGATNNIHVFWHMTKDMCAVPGAAVHGGRGAAAEEGEQEGEGAGAGGTGEEGVGEAGPRGRGGASTEAAEGAGNDGARKGEGSSGGGDSQCGGRGQGAGSWLREASAAAGPYGLVLDEPGLLRAFGLG</sequence>
<comment type="similarity">
    <text evidence="1">Belongs to the NTAQ1 family.</text>
</comment>
<keyword evidence="5" id="KW-0378">Hydrolase</keyword>
<dbReference type="GO" id="GO:0008418">
    <property type="term" value="F:protein-N-terminal asparagine amidohydrolase activity"/>
    <property type="evidence" value="ECO:0007669"/>
    <property type="project" value="InterPro"/>
</dbReference>
<protein>
    <recommendedName>
        <fullName evidence="4">Protein N-terminal glutamine amidohydrolase</fullName>
        <ecNumber evidence="3">3.5.1.122</ecNumber>
    </recommendedName>
    <alternativeName>
        <fullName evidence="6">Protein NH2-terminal glutamine deamidase</fullName>
    </alternativeName>
</protein>
<name>A0A835YCD6_9CHLO</name>
<dbReference type="PANTHER" id="PTHR13035">
    <property type="entry name" value="PROTEIN N-TERMINAL GLUTAMINE AMIDOHYDROLASE"/>
    <property type="match status" value="1"/>
</dbReference>
<reference evidence="10" key="1">
    <citation type="journal article" date="2020" name="bioRxiv">
        <title>Comparative genomics of Chlamydomonas.</title>
        <authorList>
            <person name="Craig R.J."/>
            <person name="Hasan A.R."/>
            <person name="Ness R.W."/>
            <person name="Keightley P.D."/>
        </authorList>
    </citation>
    <scope>NUCLEOTIDE SEQUENCE</scope>
    <source>
        <strain evidence="10">CCAP 11/70</strain>
    </source>
</reference>
<feature type="compositionally biased region" description="Gly residues" evidence="8">
    <location>
        <begin position="306"/>
        <end position="322"/>
    </location>
</feature>
<evidence type="ECO:0000256" key="7">
    <source>
        <dbReference type="ARBA" id="ARBA00048768"/>
    </source>
</evidence>
<dbReference type="OrthoDB" id="191192at2759"/>
<feature type="compositionally biased region" description="Acidic residues" evidence="8">
    <location>
        <begin position="48"/>
        <end position="68"/>
    </location>
</feature>
<dbReference type="Gene3D" id="3.10.620.10">
    <property type="entry name" value="Protein N-terminal glutamine amidohydrolase, alpha beta roll"/>
    <property type="match status" value="1"/>
</dbReference>
<gene>
    <name evidence="10" type="ORF">HYH03_003427</name>
</gene>
<comment type="caution">
    <text evidence="10">The sequence shown here is derived from an EMBL/GenBank/DDBJ whole genome shotgun (WGS) entry which is preliminary data.</text>
</comment>
<feature type="region of interest" description="Disordered" evidence="8">
    <location>
        <begin position="38"/>
        <end position="73"/>
    </location>
</feature>
<dbReference type="InterPro" id="IPR037132">
    <property type="entry name" value="N_Gln_amidohydro_ab_roll_sf"/>
</dbReference>
<dbReference type="GO" id="GO:0005829">
    <property type="term" value="C:cytosol"/>
    <property type="evidence" value="ECO:0007669"/>
    <property type="project" value="TreeGrafter"/>
</dbReference>
<dbReference type="InterPro" id="IPR039733">
    <property type="entry name" value="NTAQ1"/>
</dbReference>
<evidence type="ECO:0000256" key="8">
    <source>
        <dbReference type="SAM" id="MobiDB-lite"/>
    </source>
</evidence>
<evidence type="ECO:0000256" key="2">
    <source>
        <dbReference type="ARBA" id="ARBA00011245"/>
    </source>
</evidence>
<dbReference type="Pfam" id="PF09764">
    <property type="entry name" value="Nt_Gln_amidase"/>
    <property type="match status" value="1"/>
</dbReference>
<evidence type="ECO:0000256" key="4">
    <source>
        <dbReference type="ARBA" id="ARBA00021247"/>
    </source>
</evidence>
<evidence type="ECO:0000313" key="10">
    <source>
        <dbReference type="EMBL" id="KAG2498683.1"/>
    </source>
</evidence>
<accession>A0A835YCD6</accession>
<evidence type="ECO:0000256" key="3">
    <source>
        <dbReference type="ARBA" id="ARBA00012718"/>
    </source>
</evidence>
<feature type="region of interest" description="Disordered" evidence="8">
    <location>
        <begin position="253"/>
        <end position="326"/>
    </location>
</feature>
<proteinExistence type="inferred from homology"/>
<dbReference type="GO" id="GO:0005634">
    <property type="term" value="C:nucleus"/>
    <property type="evidence" value="ECO:0007669"/>
    <property type="project" value="TreeGrafter"/>
</dbReference>
<dbReference type="EMBL" id="JAEHOE010000009">
    <property type="protein sequence ID" value="KAG2498683.1"/>
    <property type="molecule type" value="Genomic_DNA"/>
</dbReference>
<comment type="subunit">
    <text evidence="2">Monomer.</text>
</comment>
<dbReference type="Proteomes" id="UP000612055">
    <property type="component" value="Unassembled WGS sequence"/>
</dbReference>
<evidence type="ECO:0000256" key="5">
    <source>
        <dbReference type="ARBA" id="ARBA00022801"/>
    </source>
</evidence>
<evidence type="ECO:0000259" key="9">
    <source>
        <dbReference type="Pfam" id="PF09764"/>
    </source>
</evidence>
<evidence type="ECO:0000256" key="1">
    <source>
        <dbReference type="ARBA" id="ARBA00008985"/>
    </source>
</evidence>